<keyword evidence="1" id="KW-0472">Membrane</keyword>
<comment type="caution">
    <text evidence="3">The sequence shown here is derived from an EMBL/GenBank/DDBJ whole genome shotgun (WGS) entry which is preliminary data.</text>
</comment>
<evidence type="ECO:0000256" key="2">
    <source>
        <dbReference type="SAM" id="SignalP"/>
    </source>
</evidence>
<evidence type="ECO:0000313" key="4">
    <source>
        <dbReference type="Proteomes" id="UP000593567"/>
    </source>
</evidence>
<dbReference type="Gene3D" id="3.10.100.10">
    <property type="entry name" value="Mannose-Binding Protein A, subunit A"/>
    <property type="match status" value="1"/>
</dbReference>
<dbReference type="Proteomes" id="UP000593567">
    <property type="component" value="Unassembled WGS sequence"/>
</dbReference>
<dbReference type="AlphaFoldDB" id="A0A7J7JJG4"/>
<name>A0A7J7JJG4_BUGNE</name>
<feature type="chain" id="PRO_5029891806" evidence="2">
    <location>
        <begin position="20"/>
        <end position="237"/>
    </location>
</feature>
<keyword evidence="1" id="KW-0812">Transmembrane</keyword>
<feature type="transmembrane region" description="Helical" evidence="1">
    <location>
        <begin position="213"/>
        <end position="235"/>
    </location>
</feature>
<evidence type="ECO:0000313" key="3">
    <source>
        <dbReference type="EMBL" id="KAF6026479.1"/>
    </source>
</evidence>
<dbReference type="InterPro" id="IPR016187">
    <property type="entry name" value="CTDL_fold"/>
</dbReference>
<keyword evidence="1" id="KW-1133">Transmembrane helix</keyword>
<dbReference type="SUPFAM" id="SSF56436">
    <property type="entry name" value="C-type lectin-like"/>
    <property type="match status" value="1"/>
</dbReference>
<gene>
    <name evidence="3" type="ORF">EB796_015220</name>
</gene>
<accession>A0A7J7JJG4</accession>
<feature type="signal peptide" evidence="2">
    <location>
        <begin position="1"/>
        <end position="19"/>
    </location>
</feature>
<keyword evidence="4" id="KW-1185">Reference proteome</keyword>
<proteinExistence type="predicted"/>
<dbReference type="CDD" id="cd00037">
    <property type="entry name" value="CLECT"/>
    <property type="match status" value="1"/>
</dbReference>
<sequence length="237" mass="26510">MARCTSITLAILLLVYAAADNSNCDLREHRVSNVTFEYKVCKDDTPVTQFASSTLCNVALPGSHLVTFKTKDEFDFVLEFLSSTTLISSNDFRFIPGFYHHKRGSPENLISQKFYWLDDINTRVTENSSTYWQPFNSHITQFASLNESEQQLVYFVMNTQGEVFPGGTFLVEQTQTAISGYVCKKEKGALYETVAIYIPSPPGTTTDSDQQQIGVSAATENIVSIYILAVLFLLIMG</sequence>
<evidence type="ECO:0000256" key="1">
    <source>
        <dbReference type="SAM" id="Phobius"/>
    </source>
</evidence>
<protein>
    <submittedName>
        <fullName evidence="3">Uncharacterized protein</fullName>
    </submittedName>
</protein>
<reference evidence="3" key="1">
    <citation type="submission" date="2020-06" db="EMBL/GenBank/DDBJ databases">
        <title>Draft genome of Bugula neritina, a colonial animal packing powerful symbionts and potential medicines.</title>
        <authorList>
            <person name="Rayko M."/>
        </authorList>
    </citation>
    <scope>NUCLEOTIDE SEQUENCE [LARGE SCALE GENOMIC DNA]</scope>
    <source>
        <strain evidence="3">Kwan_BN1</strain>
    </source>
</reference>
<dbReference type="InterPro" id="IPR016186">
    <property type="entry name" value="C-type_lectin-like/link_sf"/>
</dbReference>
<dbReference type="EMBL" id="VXIV02002271">
    <property type="protein sequence ID" value="KAF6026479.1"/>
    <property type="molecule type" value="Genomic_DNA"/>
</dbReference>
<keyword evidence="2" id="KW-0732">Signal</keyword>
<organism evidence="3 4">
    <name type="scientific">Bugula neritina</name>
    <name type="common">Brown bryozoan</name>
    <name type="synonym">Sertularia neritina</name>
    <dbReference type="NCBI Taxonomy" id="10212"/>
    <lineage>
        <taxon>Eukaryota</taxon>
        <taxon>Metazoa</taxon>
        <taxon>Spiralia</taxon>
        <taxon>Lophotrochozoa</taxon>
        <taxon>Bryozoa</taxon>
        <taxon>Gymnolaemata</taxon>
        <taxon>Cheilostomatida</taxon>
        <taxon>Flustrina</taxon>
        <taxon>Buguloidea</taxon>
        <taxon>Bugulidae</taxon>
        <taxon>Bugula</taxon>
    </lineage>
</organism>